<evidence type="ECO:0000256" key="4">
    <source>
        <dbReference type="ARBA" id="ARBA00022670"/>
    </source>
</evidence>
<sequence>METKVMMYLKTNLKTLKISVTVLLLFVLVRKDTRCWAQTSIADVVILNDLLNWEHVNRTCLARDCDEHVNLRQLQQINTYMNDEAEPCEDFHKYACEHWKREHPNEMTMAAVAYKKITKKLLEIFEDSKPELKAELQNNAIYEKLNDYYKVCKETEQQNSSILWLYFNELNEMGFLRHSENPRWLQTYKELQLLMDNPYFWQFNINELSKSRYFLNIDVAQNPTKANISIDLYQVLKNFSSLSFEELQTKFLTLENEVSQIINGVCPSDCSLPETLTYEELLQKQTSINWQDVLSNFKLHSKDKLKINTIDTLENLFAYLSRQDSHLLYVYNLFKFLSHLEADKVNFLDNQHSPYKCVHHMRKVFDLPMNYLYEKVFYSKIRTESDQLIKNVFEELKQTFAEIVEENQLKFADRNKKYLMSKLNGVSLNIGNLPANVSDDFYQNYLQDYQVTKNFYLNHLLALKHYYTQQLSLASSSKDSTPWISFQNYDPFVLDSATSTAGYYYATAAITLPFSYLQVPFYTPQFWPPLLYGDLATTLGHELIHAFDPTFLIFDSEGKLSNLDFELISKSWHYNNAINCLLRIPTQFLEERVADVSGSRLALLTFKRKYLFSPSNAKLFFLQYAQFFCGTAENFAAFNKEDTSHDMDSVRLNYAMSNLLEFAETFGCRSDASMNPRTKCQLW</sequence>
<dbReference type="STRING" id="7395.A0A1A9V7D6"/>
<comment type="cofactor">
    <cofactor evidence="1">
        <name>Zn(2+)</name>
        <dbReference type="ChEBI" id="CHEBI:29105"/>
    </cofactor>
</comment>
<dbReference type="PANTHER" id="PTHR11733:SF167">
    <property type="entry name" value="FI17812P1-RELATED"/>
    <property type="match status" value="1"/>
</dbReference>
<dbReference type="InterPro" id="IPR018497">
    <property type="entry name" value="Peptidase_M13_C"/>
</dbReference>
<dbReference type="Pfam" id="PF01431">
    <property type="entry name" value="Peptidase_M13"/>
    <property type="match status" value="1"/>
</dbReference>
<evidence type="ECO:0000256" key="7">
    <source>
        <dbReference type="ARBA" id="ARBA00022833"/>
    </source>
</evidence>
<dbReference type="GO" id="GO:0016485">
    <property type="term" value="P:protein processing"/>
    <property type="evidence" value="ECO:0007669"/>
    <property type="project" value="TreeGrafter"/>
</dbReference>
<evidence type="ECO:0000313" key="11">
    <source>
        <dbReference type="EnsemblMetazoa" id="GAUT028274-PA"/>
    </source>
</evidence>
<dbReference type="Gene3D" id="3.40.390.10">
    <property type="entry name" value="Collagenase (Catalytic Domain)"/>
    <property type="match status" value="1"/>
</dbReference>
<feature type="domain" description="Peptidase M13 C-terminal" evidence="9">
    <location>
        <begin position="503"/>
        <end position="682"/>
    </location>
</feature>
<comment type="similarity">
    <text evidence="3">Belongs to the peptidase M13 family.</text>
</comment>
<dbReference type="InterPro" id="IPR000718">
    <property type="entry name" value="Peptidase_M13"/>
</dbReference>
<evidence type="ECO:0000256" key="2">
    <source>
        <dbReference type="ARBA" id="ARBA00004401"/>
    </source>
</evidence>
<dbReference type="GO" id="GO:0005886">
    <property type="term" value="C:plasma membrane"/>
    <property type="evidence" value="ECO:0007669"/>
    <property type="project" value="UniProtKB-SubCell"/>
</dbReference>
<keyword evidence="7" id="KW-0862">Zinc</keyword>
<feature type="domain" description="Peptidase M13 N-terminal" evidence="10">
    <location>
        <begin position="87"/>
        <end position="431"/>
    </location>
</feature>
<evidence type="ECO:0000256" key="3">
    <source>
        <dbReference type="ARBA" id="ARBA00007357"/>
    </source>
</evidence>
<dbReference type="AlphaFoldDB" id="A0A1A9V7D6"/>
<dbReference type="VEuPathDB" id="VectorBase:GAUT028274"/>
<evidence type="ECO:0000256" key="8">
    <source>
        <dbReference type="ARBA" id="ARBA00023049"/>
    </source>
</evidence>
<comment type="subcellular location">
    <subcellularLocation>
        <location evidence="2">Cell membrane</location>
        <topology evidence="2">Single-pass type II membrane protein</topology>
    </subcellularLocation>
</comment>
<keyword evidence="4" id="KW-0645">Protease</keyword>
<protein>
    <recommendedName>
        <fullName evidence="13">Peptidase M13 C-terminal domain-containing protein</fullName>
    </recommendedName>
</protein>
<keyword evidence="12" id="KW-1185">Reference proteome</keyword>
<accession>A0A1A9V7D6</accession>
<evidence type="ECO:0000256" key="1">
    <source>
        <dbReference type="ARBA" id="ARBA00001947"/>
    </source>
</evidence>
<keyword evidence="8" id="KW-0482">Metalloprotease</keyword>
<dbReference type="PANTHER" id="PTHR11733">
    <property type="entry name" value="ZINC METALLOPROTEASE FAMILY M13 NEPRILYSIN-RELATED"/>
    <property type="match status" value="1"/>
</dbReference>
<reference evidence="11" key="1">
    <citation type="submission" date="2020-05" db="UniProtKB">
        <authorList>
            <consortium name="EnsemblMetazoa"/>
        </authorList>
    </citation>
    <scope>IDENTIFICATION</scope>
    <source>
        <strain evidence="11">TTRI</strain>
    </source>
</reference>
<dbReference type="EnsemblMetazoa" id="GAUT028274-RA">
    <property type="protein sequence ID" value="GAUT028274-PA"/>
    <property type="gene ID" value="GAUT028274"/>
</dbReference>
<evidence type="ECO:0000259" key="10">
    <source>
        <dbReference type="Pfam" id="PF05649"/>
    </source>
</evidence>
<dbReference type="PRINTS" id="PR00786">
    <property type="entry name" value="NEPRILYSIN"/>
</dbReference>
<proteinExistence type="inferred from homology"/>
<dbReference type="InterPro" id="IPR024079">
    <property type="entry name" value="MetalloPept_cat_dom_sf"/>
</dbReference>
<name>A0A1A9V7D6_GLOAU</name>
<evidence type="ECO:0000256" key="5">
    <source>
        <dbReference type="ARBA" id="ARBA00022723"/>
    </source>
</evidence>
<dbReference type="Pfam" id="PF05649">
    <property type="entry name" value="Peptidase_M13_N"/>
    <property type="match status" value="1"/>
</dbReference>
<dbReference type="GO" id="GO:0046872">
    <property type="term" value="F:metal ion binding"/>
    <property type="evidence" value="ECO:0007669"/>
    <property type="project" value="UniProtKB-KW"/>
</dbReference>
<evidence type="ECO:0000259" key="9">
    <source>
        <dbReference type="Pfam" id="PF01431"/>
    </source>
</evidence>
<dbReference type="SUPFAM" id="SSF55486">
    <property type="entry name" value="Metalloproteases ('zincins'), catalytic domain"/>
    <property type="match status" value="1"/>
</dbReference>
<dbReference type="InterPro" id="IPR042089">
    <property type="entry name" value="Peptidase_M13_dom_2"/>
</dbReference>
<dbReference type="InterPro" id="IPR008753">
    <property type="entry name" value="Peptidase_M13_N"/>
</dbReference>
<evidence type="ECO:0000313" key="12">
    <source>
        <dbReference type="Proteomes" id="UP000078200"/>
    </source>
</evidence>
<evidence type="ECO:0008006" key="13">
    <source>
        <dbReference type="Google" id="ProtNLM"/>
    </source>
</evidence>
<dbReference type="Gene3D" id="1.10.1380.10">
    <property type="entry name" value="Neutral endopeptidase , domain2"/>
    <property type="match status" value="1"/>
</dbReference>
<organism evidence="11 12">
    <name type="scientific">Glossina austeni</name>
    <name type="common">Savannah tsetse fly</name>
    <dbReference type="NCBI Taxonomy" id="7395"/>
    <lineage>
        <taxon>Eukaryota</taxon>
        <taxon>Metazoa</taxon>
        <taxon>Ecdysozoa</taxon>
        <taxon>Arthropoda</taxon>
        <taxon>Hexapoda</taxon>
        <taxon>Insecta</taxon>
        <taxon>Pterygota</taxon>
        <taxon>Neoptera</taxon>
        <taxon>Endopterygota</taxon>
        <taxon>Diptera</taxon>
        <taxon>Brachycera</taxon>
        <taxon>Muscomorpha</taxon>
        <taxon>Hippoboscoidea</taxon>
        <taxon>Glossinidae</taxon>
        <taxon>Glossina</taxon>
    </lineage>
</organism>
<keyword evidence="5" id="KW-0479">Metal-binding</keyword>
<dbReference type="PROSITE" id="PS51885">
    <property type="entry name" value="NEPRILYSIN"/>
    <property type="match status" value="1"/>
</dbReference>
<dbReference type="Proteomes" id="UP000078200">
    <property type="component" value="Unassembled WGS sequence"/>
</dbReference>
<dbReference type="GO" id="GO:0004222">
    <property type="term" value="F:metalloendopeptidase activity"/>
    <property type="evidence" value="ECO:0007669"/>
    <property type="project" value="InterPro"/>
</dbReference>
<evidence type="ECO:0000256" key="6">
    <source>
        <dbReference type="ARBA" id="ARBA00022801"/>
    </source>
</evidence>
<keyword evidence="6" id="KW-0378">Hydrolase</keyword>